<sequence>MADAGDLAFDPWDPAFLADPYPAYAELRARGRVIRYEATDQWLVPRHADVSALLRDRRLGRSYQHRFSHEEFGRSAPPAEHEPFHTLNDHGMLDLEPPDHTRIRRLVSKAFTPRTVERLKPYVRELASELVAGLVRRGGGDLLREVAEPLPVAVIAEMLGIPEADRGPLRPWSADICGMYELNPSEETAARAVRASVEFSEYLRELIAERREKPGEDLISGLIAAHDEGERLTEQEMISTAVLLLNAGHEATVNATVNGWYALFRDPGQLAALRADHALIPSAIEELMRYDTPLQLFERWVLEDIEIDGTTIPRGAEIALLFGAANHDPEVFADPGRLDLARADNPHISFSAGIHYCIGAPLARIELAASMRALLVQAPTLTLAARPERKPNFVIRGLEELSVTVG</sequence>
<keyword evidence="2" id="KW-0408">Iron</keyword>
<dbReference type="InterPro" id="IPR002397">
    <property type="entry name" value="Cyt_P450_B"/>
</dbReference>
<dbReference type="PRINTS" id="PR00359">
    <property type="entry name" value="BP450"/>
</dbReference>
<evidence type="ECO:0000313" key="3">
    <source>
        <dbReference type="EMBL" id="MCS0601218.1"/>
    </source>
</evidence>
<comment type="similarity">
    <text evidence="1 2">Belongs to the cytochrome P450 family.</text>
</comment>
<proteinExistence type="inferred from homology"/>
<keyword evidence="2" id="KW-0349">Heme</keyword>
<dbReference type="InterPro" id="IPR036396">
    <property type="entry name" value="Cyt_P450_sf"/>
</dbReference>
<dbReference type="PROSITE" id="PS00086">
    <property type="entry name" value="CYTOCHROME_P450"/>
    <property type="match status" value="1"/>
</dbReference>
<keyword evidence="2" id="KW-0560">Oxidoreductase</keyword>
<dbReference type="Pfam" id="PF00067">
    <property type="entry name" value="p450"/>
    <property type="match status" value="1"/>
</dbReference>
<dbReference type="Gene3D" id="1.10.630.10">
    <property type="entry name" value="Cytochrome P450"/>
    <property type="match status" value="1"/>
</dbReference>
<evidence type="ECO:0000313" key="4">
    <source>
        <dbReference type="Proteomes" id="UP001205612"/>
    </source>
</evidence>
<organism evidence="3 4">
    <name type="scientific">Streptomyces pyxinicus</name>
    <dbReference type="NCBI Taxonomy" id="2970331"/>
    <lineage>
        <taxon>Bacteria</taxon>
        <taxon>Bacillati</taxon>
        <taxon>Actinomycetota</taxon>
        <taxon>Actinomycetes</taxon>
        <taxon>Kitasatosporales</taxon>
        <taxon>Streptomycetaceae</taxon>
        <taxon>Streptomyces</taxon>
    </lineage>
</organism>
<name>A0ABT2AZV7_9ACTN</name>
<dbReference type="EMBL" id="JANUGP010000004">
    <property type="protein sequence ID" value="MCS0601218.1"/>
    <property type="molecule type" value="Genomic_DNA"/>
</dbReference>
<reference evidence="3 4" key="1">
    <citation type="submission" date="2022-08" db="EMBL/GenBank/DDBJ databases">
        <authorList>
            <person name="Somphong A."/>
            <person name="Phongsopitanun W."/>
        </authorList>
    </citation>
    <scope>NUCLEOTIDE SEQUENCE [LARGE SCALE GENOMIC DNA]</scope>
    <source>
        <strain evidence="3 4">LP11</strain>
    </source>
</reference>
<dbReference type="Proteomes" id="UP001205612">
    <property type="component" value="Unassembled WGS sequence"/>
</dbReference>
<dbReference type="RefSeq" id="WP_258777583.1">
    <property type="nucleotide sequence ID" value="NZ_JANUGP010000004.1"/>
</dbReference>
<dbReference type="PANTHER" id="PTHR46696">
    <property type="entry name" value="P450, PUTATIVE (EUROFUNG)-RELATED"/>
    <property type="match status" value="1"/>
</dbReference>
<keyword evidence="2" id="KW-0503">Monooxygenase</keyword>
<gene>
    <name evidence="3" type="ORF">NX794_08230</name>
</gene>
<evidence type="ECO:0000256" key="1">
    <source>
        <dbReference type="ARBA" id="ARBA00010617"/>
    </source>
</evidence>
<keyword evidence="4" id="KW-1185">Reference proteome</keyword>
<protein>
    <submittedName>
        <fullName evidence="3">Cytochrome P450</fullName>
    </submittedName>
</protein>
<dbReference type="InterPro" id="IPR017972">
    <property type="entry name" value="Cyt_P450_CS"/>
</dbReference>
<dbReference type="SUPFAM" id="SSF48264">
    <property type="entry name" value="Cytochrome P450"/>
    <property type="match status" value="1"/>
</dbReference>
<dbReference type="InterPro" id="IPR001128">
    <property type="entry name" value="Cyt_P450"/>
</dbReference>
<keyword evidence="2" id="KW-0479">Metal-binding</keyword>
<dbReference type="PANTHER" id="PTHR46696:SF1">
    <property type="entry name" value="CYTOCHROME P450 YJIB-RELATED"/>
    <property type="match status" value="1"/>
</dbReference>
<dbReference type="CDD" id="cd20625">
    <property type="entry name" value="CYP164-like"/>
    <property type="match status" value="1"/>
</dbReference>
<evidence type="ECO:0000256" key="2">
    <source>
        <dbReference type="RuleBase" id="RU000461"/>
    </source>
</evidence>
<accession>A0ABT2AZV7</accession>
<comment type="caution">
    <text evidence="3">The sequence shown here is derived from an EMBL/GenBank/DDBJ whole genome shotgun (WGS) entry which is preliminary data.</text>
</comment>